<feature type="domain" description="FHA" evidence="2">
    <location>
        <begin position="55"/>
        <end position="106"/>
    </location>
</feature>
<dbReference type="SUPFAM" id="SSF49879">
    <property type="entry name" value="SMAD/FHA domain"/>
    <property type="match status" value="1"/>
</dbReference>
<dbReference type="Proteomes" id="UP000011910">
    <property type="component" value="Unassembled WGS sequence"/>
</dbReference>
<feature type="transmembrane region" description="Helical" evidence="1">
    <location>
        <begin position="161"/>
        <end position="183"/>
    </location>
</feature>
<keyword evidence="4" id="KW-1185">Reference proteome</keyword>
<gene>
    <name evidence="3" type="ORF">ADICEAN_02910</name>
</gene>
<evidence type="ECO:0000259" key="2">
    <source>
        <dbReference type="PROSITE" id="PS50006"/>
    </source>
</evidence>
<organism evidence="3 4">
    <name type="scientific">Cesiribacter andamanensis AMV16</name>
    <dbReference type="NCBI Taxonomy" id="1279009"/>
    <lineage>
        <taxon>Bacteria</taxon>
        <taxon>Pseudomonadati</taxon>
        <taxon>Bacteroidota</taxon>
        <taxon>Cytophagia</taxon>
        <taxon>Cytophagales</taxon>
        <taxon>Cesiribacteraceae</taxon>
        <taxon>Cesiribacter</taxon>
    </lineage>
</organism>
<dbReference type="InterPro" id="IPR008984">
    <property type="entry name" value="SMAD_FHA_dom_sf"/>
</dbReference>
<sequence length="185" mass="20155">MDWSALTKLAEKTNGTSNGNAVSNAHPTSPCVLVLLDPARDMPQGTEQSLQLPYISLGRDTDCTICFGDDFPMVSRLHAAIEWSEEGYSLRHLSNTNQTLLNGRPIGRKWFLHDDDIIQLAPTGPKIKFKVPLILNIRPGRKKKPAAAKSGLSARLNVENVALVAVVVLAVLLTILMVSLTLFGD</sequence>
<keyword evidence="1" id="KW-0812">Transmembrane</keyword>
<dbReference type="STRING" id="1279009.ADICEAN_02910"/>
<dbReference type="Pfam" id="PF00498">
    <property type="entry name" value="FHA"/>
    <property type="match status" value="1"/>
</dbReference>
<dbReference type="SMART" id="SM00240">
    <property type="entry name" value="FHA"/>
    <property type="match status" value="1"/>
</dbReference>
<comment type="caution">
    <text evidence="3">The sequence shown here is derived from an EMBL/GenBank/DDBJ whole genome shotgun (WGS) entry which is preliminary data.</text>
</comment>
<name>M7NJK0_9BACT</name>
<evidence type="ECO:0000313" key="4">
    <source>
        <dbReference type="Proteomes" id="UP000011910"/>
    </source>
</evidence>
<dbReference type="CDD" id="cd00060">
    <property type="entry name" value="FHA"/>
    <property type="match status" value="1"/>
</dbReference>
<dbReference type="PROSITE" id="PS50006">
    <property type="entry name" value="FHA_DOMAIN"/>
    <property type="match status" value="1"/>
</dbReference>
<proteinExistence type="predicted"/>
<keyword evidence="1" id="KW-1133">Transmembrane helix</keyword>
<dbReference type="EMBL" id="AODQ01000080">
    <property type="protein sequence ID" value="EMR01975.1"/>
    <property type="molecule type" value="Genomic_DNA"/>
</dbReference>
<dbReference type="eggNOG" id="COG1716">
    <property type="taxonomic scope" value="Bacteria"/>
</dbReference>
<evidence type="ECO:0000313" key="3">
    <source>
        <dbReference type="EMBL" id="EMR01975.1"/>
    </source>
</evidence>
<dbReference type="Gene3D" id="2.60.200.20">
    <property type="match status" value="1"/>
</dbReference>
<dbReference type="AlphaFoldDB" id="M7NJK0"/>
<evidence type="ECO:0000256" key="1">
    <source>
        <dbReference type="SAM" id="Phobius"/>
    </source>
</evidence>
<dbReference type="InterPro" id="IPR000253">
    <property type="entry name" value="FHA_dom"/>
</dbReference>
<accession>M7NJK0</accession>
<protein>
    <recommendedName>
        <fullName evidence="2">FHA domain-containing protein</fullName>
    </recommendedName>
</protein>
<keyword evidence="1" id="KW-0472">Membrane</keyword>
<reference evidence="3 4" key="1">
    <citation type="journal article" date="2013" name="Genome Announc.">
        <title>Draft Genome Sequence of Cesiribacter andamanensis Strain AMV16T, Isolated from a Soil Sample from a Mud Volcano in the Andaman Islands, India.</title>
        <authorList>
            <person name="Shivaji S."/>
            <person name="Ara S."/>
            <person name="Begum Z."/>
            <person name="Srinivas T.N."/>
            <person name="Singh A."/>
            <person name="Kumar Pinnaka A."/>
        </authorList>
    </citation>
    <scope>NUCLEOTIDE SEQUENCE [LARGE SCALE GENOMIC DNA]</scope>
    <source>
        <strain evidence="3 4">AMV16</strain>
    </source>
</reference>